<protein>
    <submittedName>
        <fullName evidence="2">Transcriptional regulator with XRE-family HTH domain</fullName>
    </submittedName>
</protein>
<dbReference type="InterPro" id="IPR011990">
    <property type="entry name" value="TPR-like_helical_dom_sf"/>
</dbReference>
<feature type="domain" description="HTH cro/C1-type" evidence="1">
    <location>
        <begin position="11"/>
        <end position="46"/>
    </location>
</feature>
<dbReference type="InterPro" id="IPR010982">
    <property type="entry name" value="Lambda_DNA-bd_dom_sf"/>
</dbReference>
<evidence type="ECO:0000313" key="3">
    <source>
        <dbReference type="Proteomes" id="UP000547510"/>
    </source>
</evidence>
<evidence type="ECO:0000313" key="2">
    <source>
        <dbReference type="EMBL" id="MBB5959585.1"/>
    </source>
</evidence>
<dbReference type="RefSeq" id="WP_184696592.1">
    <property type="nucleotide sequence ID" value="NZ_JACHJN010000011.1"/>
</dbReference>
<dbReference type="GO" id="GO:0003677">
    <property type="term" value="F:DNA binding"/>
    <property type="evidence" value="ECO:0007669"/>
    <property type="project" value="InterPro"/>
</dbReference>
<dbReference type="InterPro" id="IPR001387">
    <property type="entry name" value="Cro/C1-type_HTH"/>
</dbReference>
<dbReference type="Gene3D" id="1.25.40.10">
    <property type="entry name" value="Tetratricopeptide repeat domain"/>
    <property type="match status" value="1"/>
</dbReference>
<dbReference type="Proteomes" id="UP000547510">
    <property type="component" value="Unassembled WGS sequence"/>
</dbReference>
<reference evidence="2 3" key="1">
    <citation type="submission" date="2020-08" db="EMBL/GenBank/DDBJ databases">
        <title>Genomic Encyclopedia of Type Strains, Phase III (KMG-III): the genomes of soil and plant-associated and newly described type strains.</title>
        <authorList>
            <person name="Whitman W."/>
        </authorList>
    </citation>
    <scope>NUCLEOTIDE SEQUENCE [LARGE SCALE GENOMIC DNA]</scope>
    <source>
        <strain evidence="2 3">CECT 8640</strain>
    </source>
</reference>
<dbReference type="EMBL" id="JACHJN010000011">
    <property type="protein sequence ID" value="MBB5959585.1"/>
    <property type="molecule type" value="Genomic_DNA"/>
</dbReference>
<dbReference type="CDD" id="cd00093">
    <property type="entry name" value="HTH_XRE"/>
    <property type="match status" value="1"/>
</dbReference>
<proteinExistence type="predicted"/>
<dbReference type="SUPFAM" id="SSF47413">
    <property type="entry name" value="lambda repressor-like DNA-binding domains"/>
    <property type="match status" value="1"/>
</dbReference>
<dbReference type="AlphaFoldDB" id="A0A841CUG3"/>
<sequence>MPGAGTFGSELRRRRVAAGVSLAQLAKLLHYSKGYLSKIETGGRQPAARLARQADAVLDAGGALAALVSAADEGGLPAPRETSHLLDRQALMTFGSALLLPLEVRPADAEAAAEDAETERYFREQFDRCRALGQHSPPGLVLRQLVMELHTLQELVEAAREPRVRARLSLLAARYAEYAGWMAQESARADAALAWTRKSAQIAATAGNPALSAYALVREAELAMYAHDPLTTVALARRAADEAHADARIRGLAGHREAQGHALMGDYGACRAALDRATALLTQQADSGPGGPVLGSSTVADLDLAVSGWCYYDLGRPGEAAGALERVLAVTPATARRARALYGARLALAYEAMGELDRMCEVAQEVLARGQALGSATVRGELRDLSRNMLRRHGHRPALELHAELNAALQLHR</sequence>
<comment type="caution">
    <text evidence="2">The sequence shown here is derived from an EMBL/GenBank/DDBJ whole genome shotgun (WGS) entry which is preliminary data.</text>
</comment>
<dbReference type="SUPFAM" id="SSF48452">
    <property type="entry name" value="TPR-like"/>
    <property type="match status" value="1"/>
</dbReference>
<dbReference type="PROSITE" id="PS50943">
    <property type="entry name" value="HTH_CROC1"/>
    <property type="match status" value="1"/>
</dbReference>
<name>A0A841CUG3_9PSEU</name>
<accession>A0A841CUG3</accession>
<dbReference type="SMART" id="SM00530">
    <property type="entry name" value="HTH_XRE"/>
    <property type="match status" value="1"/>
</dbReference>
<keyword evidence="3" id="KW-1185">Reference proteome</keyword>
<gene>
    <name evidence="2" type="ORF">FHS29_006206</name>
</gene>
<organism evidence="2 3">
    <name type="scientific">Saccharothrix tamanrassetensis</name>
    <dbReference type="NCBI Taxonomy" id="1051531"/>
    <lineage>
        <taxon>Bacteria</taxon>
        <taxon>Bacillati</taxon>
        <taxon>Actinomycetota</taxon>
        <taxon>Actinomycetes</taxon>
        <taxon>Pseudonocardiales</taxon>
        <taxon>Pseudonocardiaceae</taxon>
        <taxon>Saccharothrix</taxon>
    </lineage>
</organism>
<dbReference type="Gene3D" id="1.10.260.40">
    <property type="entry name" value="lambda repressor-like DNA-binding domains"/>
    <property type="match status" value="1"/>
</dbReference>
<evidence type="ECO:0000259" key="1">
    <source>
        <dbReference type="PROSITE" id="PS50943"/>
    </source>
</evidence>
<dbReference type="Pfam" id="PF13560">
    <property type="entry name" value="HTH_31"/>
    <property type="match status" value="1"/>
</dbReference>